<dbReference type="GO" id="GO:0005634">
    <property type="term" value="C:nucleus"/>
    <property type="evidence" value="ECO:0007669"/>
    <property type="project" value="UniProtKB-SubCell"/>
</dbReference>
<evidence type="ECO:0000256" key="3">
    <source>
        <dbReference type="ARBA" id="ARBA00023015"/>
    </source>
</evidence>
<dbReference type="InterPro" id="IPR038933">
    <property type="entry name" value="Ovate"/>
</dbReference>
<dbReference type="PROSITE" id="PS51754">
    <property type="entry name" value="OVATE"/>
    <property type="match status" value="1"/>
</dbReference>
<name>A0A9W7JEW5_HIBTR</name>
<dbReference type="GO" id="GO:0045892">
    <property type="term" value="P:negative regulation of DNA-templated transcription"/>
    <property type="evidence" value="ECO:0007669"/>
    <property type="project" value="UniProtKB-UniRule"/>
</dbReference>
<keyword evidence="10" id="KW-1185">Reference proteome</keyword>
<comment type="function">
    <text evidence="6">Transcriptional repressor that regulates multiple aspects of plant growth and development.</text>
</comment>
<dbReference type="AlphaFoldDB" id="A0A9W7JEW5"/>
<proteinExistence type="predicted"/>
<evidence type="ECO:0000259" key="8">
    <source>
        <dbReference type="PROSITE" id="PS51754"/>
    </source>
</evidence>
<feature type="domain" description="OVATE" evidence="8">
    <location>
        <begin position="129"/>
        <end position="188"/>
    </location>
</feature>
<dbReference type="InterPro" id="IPR006458">
    <property type="entry name" value="Ovate_C"/>
</dbReference>
<reference evidence="9" key="1">
    <citation type="submission" date="2023-05" db="EMBL/GenBank/DDBJ databases">
        <title>Genome and transcriptome analyses reveal genes involved in the formation of fine ridges on petal epidermal cells in Hibiscus trionum.</title>
        <authorList>
            <person name="Koshimizu S."/>
            <person name="Masuda S."/>
            <person name="Ishii T."/>
            <person name="Shirasu K."/>
            <person name="Hoshino A."/>
            <person name="Arita M."/>
        </authorList>
    </citation>
    <scope>NUCLEOTIDE SEQUENCE</scope>
    <source>
        <strain evidence="9">Hamamatsu line</strain>
    </source>
</reference>
<keyword evidence="4 6" id="KW-0804">Transcription</keyword>
<evidence type="ECO:0000256" key="2">
    <source>
        <dbReference type="ARBA" id="ARBA00022491"/>
    </source>
</evidence>
<keyword evidence="3 6" id="KW-0805">Transcription regulation</keyword>
<organism evidence="9 10">
    <name type="scientific">Hibiscus trionum</name>
    <name type="common">Flower of an hour</name>
    <dbReference type="NCBI Taxonomy" id="183268"/>
    <lineage>
        <taxon>Eukaryota</taxon>
        <taxon>Viridiplantae</taxon>
        <taxon>Streptophyta</taxon>
        <taxon>Embryophyta</taxon>
        <taxon>Tracheophyta</taxon>
        <taxon>Spermatophyta</taxon>
        <taxon>Magnoliopsida</taxon>
        <taxon>eudicotyledons</taxon>
        <taxon>Gunneridae</taxon>
        <taxon>Pentapetalae</taxon>
        <taxon>rosids</taxon>
        <taxon>malvids</taxon>
        <taxon>Malvales</taxon>
        <taxon>Malvaceae</taxon>
        <taxon>Malvoideae</taxon>
        <taxon>Hibiscus</taxon>
    </lineage>
</organism>
<feature type="compositionally biased region" description="Acidic residues" evidence="7">
    <location>
        <begin position="104"/>
        <end position="117"/>
    </location>
</feature>
<keyword evidence="5 6" id="KW-0539">Nucleus</keyword>
<evidence type="ECO:0000256" key="7">
    <source>
        <dbReference type="SAM" id="MobiDB-lite"/>
    </source>
</evidence>
<evidence type="ECO:0000256" key="5">
    <source>
        <dbReference type="ARBA" id="ARBA00023242"/>
    </source>
</evidence>
<accession>A0A9W7JEW5</accession>
<comment type="caution">
    <text evidence="9">The sequence shown here is derived from an EMBL/GenBank/DDBJ whole genome shotgun (WGS) entry which is preliminary data.</text>
</comment>
<gene>
    <name evidence="9" type="ORF">HRI_005063400</name>
</gene>
<keyword evidence="2 6" id="KW-0678">Repressor</keyword>
<feature type="region of interest" description="Disordered" evidence="7">
    <location>
        <begin position="91"/>
        <end position="119"/>
    </location>
</feature>
<evidence type="ECO:0000256" key="6">
    <source>
        <dbReference type="RuleBase" id="RU367028"/>
    </source>
</evidence>
<evidence type="ECO:0000313" key="10">
    <source>
        <dbReference type="Proteomes" id="UP001165190"/>
    </source>
</evidence>
<dbReference type="NCBIfam" id="TIGR01568">
    <property type="entry name" value="A_thal_3678"/>
    <property type="match status" value="1"/>
</dbReference>
<protein>
    <recommendedName>
        <fullName evidence="6">Transcription repressor</fullName>
    </recommendedName>
    <alternativeName>
        <fullName evidence="6">Ovate family protein</fullName>
    </alternativeName>
</protein>
<comment type="subcellular location">
    <subcellularLocation>
        <location evidence="1 6">Nucleus</location>
    </subcellularLocation>
</comment>
<dbReference type="Pfam" id="PF04844">
    <property type="entry name" value="Ovate"/>
    <property type="match status" value="1"/>
</dbReference>
<dbReference type="Proteomes" id="UP001165190">
    <property type="component" value="Unassembled WGS sequence"/>
</dbReference>
<dbReference type="PANTHER" id="PTHR33057">
    <property type="entry name" value="TRANSCRIPTION REPRESSOR OFP7-RELATED"/>
    <property type="match status" value="1"/>
</dbReference>
<sequence>MGKKMKFPFLSNAMNNIVQHPKSSWQWLPSCHQPRTLSFRTDNINNKTLFTTIINAAYLDPIDETPDHNPPLEVVIRGLKSDRLFFEPGQTSSIMEEATKSNEQEEEEEEEEDDGDYIDGLPFKESVALSMESRDPYVDFRESMEEMVEAQGLEDWEGLEQLLFWYLRANGESNHGYIVAAFVDLLVARLAINVSNPKPHNTHSPSSPLSFYTSSSSSSCLSSSEDCSSSTIPCISPLPQVDHKQEKIIIKGTEDDDASSSLLVV</sequence>
<evidence type="ECO:0000256" key="1">
    <source>
        <dbReference type="ARBA" id="ARBA00004123"/>
    </source>
</evidence>
<evidence type="ECO:0000256" key="4">
    <source>
        <dbReference type="ARBA" id="ARBA00023163"/>
    </source>
</evidence>
<dbReference type="OrthoDB" id="689823at2759"/>
<dbReference type="PANTHER" id="PTHR33057:SF98">
    <property type="entry name" value="TRANSCRIPTION REPRESSOR OFP18"/>
    <property type="match status" value="1"/>
</dbReference>
<dbReference type="EMBL" id="BSYR01000067">
    <property type="protein sequence ID" value="GMJ13942.1"/>
    <property type="molecule type" value="Genomic_DNA"/>
</dbReference>
<evidence type="ECO:0000313" key="9">
    <source>
        <dbReference type="EMBL" id="GMJ13942.1"/>
    </source>
</evidence>